<dbReference type="InterPro" id="IPR017871">
    <property type="entry name" value="ABC_transporter-like_CS"/>
</dbReference>
<dbReference type="NCBIfam" id="TIGR02673">
    <property type="entry name" value="FtsE"/>
    <property type="match status" value="1"/>
</dbReference>
<evidence type="ECO:0000256" key="2">
    <source>
        <dbReference type="ARBA" id="ARBA00005417"/>
    </source>
</evidence>
<dbReference type="EMBL" id="UINC01070549">
    <property type="protein sequence ID" value="SVC04785.1"/>
    <property type="molecule type" value="Genomic_DNA"/>
</dbReference>
<dbReference type="GO" id="GO:0022857">
    <property type="term" value="F:transmembrane transporter activity"/>
    <property type="evidence" value="ECO:0007669"/>
    <property type="project" value="TreeGrafter"/>
</dbReference>
<comment type="similarity">
    <text evidence="2">Belongs to the ABC transporter superfamily.</text>
</comment>
<dbReference type="SUPFAM" id="SSF52540">
    <property type="entry name" value="P-loop containing nucleoside triphosphate hydrolases"/>
    <property type="match status" value="1"/>
</dbReference>
<evidence type="ECO:0000256" key="3">
    <source>
        <dbReference type="ARBA" id="ARBA00020019"/>
    </source>
</evidence>
<keyword evidence="4" id="KW-1003">Cell membrane</keyword>
<reference evidence="11" key="1">
    <citation type="submission" date="2018-05" db="EMBL/GenBank/DDBJ databases">
        <authorList>
            <person name="Lanie J.A."/>
            <person name="Ng W.-L."/>
            <person name="Kazmierczak K.M."/>
            <person name="Andrzejewski T.M."/>
            <person name="Davidsen T.M."/>
            <person name="Wayne K.J."/>
            <person name="Tettelin H."/>
            <person name="Glass J.I."/>
            <person name="Rusch D."/>
            <person name="Podicherti R."/>
            <person name="Tsui H.-C.T."/>
            <person name="Winkler M.E."/>
        </authorList>
    </citation>
    <scope>NUCLEOTIDE SEQUENCE</scope>
</reference>
<name>A0A382IZM1_9ZZZZ</name>
<keyword evidence="5" id="KW-0132">Cell division</keyword>
<evidence type="ECO:0000313" key="11">
    <source>
        <dbReference type="EMBL" id="SVC04785.1"/>
    </source>
</evidence>
<evidence type="ECO:0000259" key="10">
    <source>
        <dbReference type="PROSITE" id="PS50893"/>
    </source>
</evidence>
<keyword evidence="6" id="KW-0547">Nucleotide-binding</keyword>
<keyword evidence="9" id="KW-0131">Cell cycle</keyword>
<sequence>MIQVYKVDMSYKKDIQILRDVSFNVDAGDFVFLVGPSGTGKTTILRILYRELVPTSGDVVVIGKHLNRIRNSEIPKLRRQMGVVFQDFKLLPNKTVQQNIALAMKVTGAKRTEIQSNVNQLIHQMGLVHRRNAYPEELSGGEQQRVAIARATVNSPLLLMADEPTGNLDPKLSLEIMHLFETFNFHGATVLVATHDLALVQQLGKRVIRIENGRVVET</sequence>
<dbReference type="GO" id="GO:0005524">
    <property type="term" value="F:ATP binding"/>
    <property type="evidence" value="ECO:0007669"/>
    <property type="project" value="UniProtKB-KW"/>
</dbReference>
<dbReference type="Pfam" id="PF00005">
    <property type="entry name" value="ABC_tran"/>
    <property type="match status" value="1"/>
</dbReference>
<dbReference type="PROSITE" id="PS50893">
    <property type="entry name" value="ABC_TRANSPORTER_2"/>
    <property type="match status" value="1"/>
</dbReference>
<dbReference type="InterPro" id="IPR005286">
    <property type="entry name" value="Cell_div_FtsE"/>
</dbReference>
<evidence type="ECO:0000256" key="9">
    <source>
        <dbReference type="ARBA" id="ARBA00023306"/>
    </source>
</evidence>
<feature type="domain" description="ABC transporter" evidence="10">
    <location>
        <begin position="2"/>
        <end position="218"/>
    </location>
</feature>
<keyword evidence="7" id="KW-0067">ATP-binding</keyword>
<proteinExistence type="inferred from homology"/>
<dbReference type="Gene3D" id="3.40.50.300">
    <property type="entry name" value="P-loop containing nucleotide triphosphate hydrolases"/>
    <property type="match status" value="1"/>
</dbReference>
<dbReference type="PROSITE" id="PS00211">
    <property type="entry name" value="ABC_TRANSPORTER_1"/>
    <property type="match status" value="1"/>
</dbReference>
<dbReference type="GO" id="GO:0005886">
    <property type="term" value="C:plasma membrane"/>
    <property type="evidence" value="ECO:0007669"/>
    <property type="project" value="UniProtKB-SubCell"/>
</dbReference>
<evidence type="ECO:0000256" key="5">
    <source>
        <dbReference type="ARBA" id="ARBA00022618"/>
    </source>
</evidence>
<accession>A0A382IZM1</accession>
<dbReference type="PANTHER" id="PTHR24220">
    <property type="entry name" value="IMPORT ATP-BINDING PROTEIN"/>
    <property type="match status" value="1"/>
</dbReference>
<dbReference type="GO" id="GO:0016887">
    <property type="term" value="F:ATP hydrolysis activity"/>
    <property type="evidence" value="ECO:0007669"/>
    <property type="project" value="InterPro"/>
</dbReference>
<evidence type="ECO:0000256" key="1">
    <source>
        <dbReference type="ARBA" id="ARBA00004202"/>
    </source>
</evidence>
<organism evidence="11">
    <name type="scientific">marine metagenome</name>
    <dbReference type="NCBI Taxonomy" id="408172"/>
    <lineage>
        <taxon>unclassified sequences</taxon>
        <taxon>metagenomes</taxon>
        <taxon>ecological metagenomes</taxon>
    </lineage>
</organism>
<dbReference type="GO" id="GO:0051301">
    <property type="term" value="P:cell division"/>
    <property type="evidence" value="ECO:0007669"/>
    <property type="project" value="UniProtKB-KW"/>
</dbReference>
<protein>
    <recommendedName>
        <fullName evidence="3">Cell division ATP-binding protein FtsE</fullName>
    </recommendedName>
</protein>
<evidence type="ECO:0000256" key="4">
    <source>
        <dbReference type="ARBA" id="ARBA00022475"/>
    </source>
</evidence>
<evidence type="ECO:0000256" key="7">
    <source>
        <dbReference type="ARBA" id="ARBA00022840"/>
    </source>
</evidence>
<dbReference type="InterPro" id="IPR015854">
    <property type="entry name" value="ABC_transpr_LolD-like"/>
</dbReference>
<dbReference type="InterPro" id="IPR003593">
    <property type="entry name" value="AAA+_ATPase"/>
</dbReference>
<keyword evidence="8" id="KW-0472">Membrane</keyword>
<evidence type="ECO:0000256" key="6">
    <source>
        <dbReference type="ARBA" id="ARBA00022741"/>
    </source>
</evidence>
<dbReference type="PANTHER" id="PTHR24220:SF470">
    <property type="entry name" value="CELL DIVISION ATP-BINDING PROTEIN FTSE"/>
    <property type="match status" value="1"/>
</dbReference>
<gene>
    <name evidence="11" type="ORF">METZ01_LOCUS257639</name>
</gene>
<dbReference type="FunFam" id="3.40.50.300:FF:000056">
    <property type="entry name" value="Cell division ATP-binding protein FtsE"/>
    <property type="match status" value="1"/>
</dbReference>
<dbReference type="SMART" id="SM00382">
    <property type="entry name" value="AAA"/>
    <property type="match status" value="1"/>
</dbReference>
<evidence type="ECO:0000256" key="8">
    <source>
        <dbReference type="ARBA" id="ARBA00023136"/>
    </source>
</evidence>
<comment type="subcellular location">
    <subcellularLocation>
        <location evidence="1">Cell membrane</location>
        <topology evidence="1">Peripheral membrane protein</topology>
    </subcellularLocation>
</comment>
<dbReference type="InterPro" id="IPR027417">
    <property type="entry name" value="P-loop_NTPase"/>
</dbReference>
<dbReference type="InterPro" id="IPR003439">
    <property type="entry name" value="ABC_transporter-like_ATP-bd"/>
</dbReference>
<dbReference type="AlphaFoldDB" id="A0A382IZM1"/>